<feature type="repeat" description="WD" evidence="7">
    <location>
        <begin position="95"/>
        <end position="127"/>
    </location>
</feature>
<evidence type="ECO:0000256" key="4">
    <source>
        <dbReference type="ARBA" id="ARBA00023329"/>
    </source>
</evidence>
<dbReference type="Pfam" id="PF00400">
    <property type="entry name" value="WD40"/>
    <property type="match status" value="6"/>
</dbReference>
<feature type="repeat" description="WD" evidence="7">
    <location>
        <begin position="225"/>
        <end position="257"/>
    </location>
</feature>
<dbReference type="GO" id="GO:0006890">
    <property type="term" value="P:retrograde vesicle-mediated transport, Golgi to endoplasmic reticulum"/>
    <property type="evidence" value="ECO:0007669"/>
    <property type="project" value="TreeGrafter"/>
</dbReference>
<comment type="function">
    <text evidence="5">The coatomer is a cytosolic protein complex that binds to dilysine motifs and reversibly associates with Golgi non-clathrin-coated vesicles, which further mediate biosynthetic protein transport from the ER, via the Golgi up to the trans Golgi network. Coatomer complex is required for budding from Golgi membranes, and is essential for the retrograde Golgi-to-ER transport of dilysine-tagged proteins.</text>
</comment>
<evidence type="ECO:0000256" key="3">
    <source>
        <dbReference type="ARBA" id="ARBA00022737"/>
    </source>
</evidence>
<dbReference type="PROSITE" id="PS00678">
    <property type="entry name" value="WD_REPEATS_1"/>
    <property type="match status" value="1"/>
</dbReference>
<reference evidence="8 9" key="1">
    <citation type="submission" date="2021-09" db="EMBL/GenBank/DDBJ databases">
        <title>Genomic insights and catalytic innovation underlie evolution of tropane alkaloids biosynthesis.</title>
        <authorList>
            <person name="Wang Y.-J."/>
            <person name="Tian T."/>
            <person name="Huang J.-P."/>
            <person name="Huang S.-X."/>
        </authorList>
    </citation>
    <scope>NUCLEOTIDE SEQUENCE [LARGE SCALE GENOMIC DNA]</scope>
    <source>
        <strain evidence="8">KIB-2018</strain>
        <tissue evidence="8">Leaf</tissue>
    </source>
</reference>
<comment type="caution">
    <text evidence="8">The sequence shown here is derived from an EMBL/GenBank/DDBJ whole genome shotgun (WGS) entry which is preliminary data.</text>
</comment>
<keyword evidence="9" id="KW-1185">Reference proteome</keyword>
<evidence type="ECO:0000256" key="7">
    <source>
        <dbReference type="PROSITE-ProRule" id="PRU00221"/>
    </source>
</evidence>
<dbReference type="PANTHER" id="PTHR19876:SF75">
    <property type="entry name" value="COATOMER SUBUNIT BETA'-3"/>
    <property type="match status" value="1"/>
</dbReference>
<dbReference type="InterPro" id="IPR015943">
    <property type="entry name" value="WD40/YVTN_repeat-like_dom_sf"/>
</dbReference>
<dbReference type="InterPro" id="IPR019775">
    <property type="entry name" value="WD40_repeat_CS"/>
</dbReference>
<name>A0AAV8U3W0_9ROSI</name>
<dbReference type="InterPro" id="IPR050844">
    <property type="entry name" value="Coatomer_complex_subunit"/>
</dbReference>
<feature type="repeat" description="WD" evidence="7">
    <location>
        <begin position="181"/>
        <end position="224"/>
    </location>
</feature>
<accession>A0AAV8U3W0</accession>
<dbReference type="GO" id="GO:0030126">
    <property type="term" value="C:COPI vesicle coat"/>
    <property type="evidence" value="ECO:0007669"/>
    <property type="project" value="TreeGrafter"/>
</dbReference>
<dbReference type="InterPro" id="IPR036322">
    <property type="entry name" value="WD40_repeat_dom_sf"/>
</dbReference>
<dbReference type="EMBL" id="JAIWQS010000002">
    <property type="protein sequence ID" value="KAJ8773045.1"/>
    <property type="molecule type" value="Genomic_DNA"/>
</dbReference>
<dbReference type="PROSITE" id="PS50082">
    <property type="entry name" value="WD_REPEATS_2"/>
    <property type="match status" value="4"/>
</dbReference>
<dbReference type="PROSITE" id="PS50294">
    <property type="entry name" value="WD_REPEATS_REGION"/>
    <property type="match status" value="4"/>
</dbReference>
<dbReference type="GO" id="GO:0006891">
    <property type="term" value="P:intra-Golgi vesicle-mediated transport"/>
    <property type="evidence" value="ECO:0007669"/>
    <property type="project" value="TreeGrafter"/>
</dbReference>
<dbReference type="InterPro" id="IPR020472">
    <property type="entry name" value="WD40_PAC1"/>
</dbReference>
<keyword evidence="4" id="KW-0968">Cytoplasmic vesicle</keyword>
<gene>
    <name evidence="8" type="ORF">K2173_028222</name>
</gene>
<evidence type="ECO:0000256" key="1">
    <source>
        <dbReference type="ARBA" id="ARBA00004156"/>
    </source>
</evidence>
<dbReference type="InterPro" id="IPR001680">
    <property type="entry name" value="WD40_rpt"/>
</dbReference>
<evidence type="ECO:0000313" key="8">
    <source>
        <dbReference type="EMBL" id="KAJ8773045.1"/>
    </source>
</evidence>
<dbReference type="SMART" id="SM00320">
    <property type="entry name" value="WD40"/>
    <property type="match status" value="6"/>
</dbReference>
<dbReference type="Gene3D" id="2.130.10.10">
    <property type="entry name" value="YVTN repeat-like/Quinoprotein amine dehydrogenase"/>
    <property type="match status" value="1"/>
</dbReference>
<evidence type="ECO:0000256" key="6">
    <source>
        <dbReference type="ARBA" id="ARBA00032920"/>
    </source>
</evidence>
<evidence type="ECO:0000313" key="9">
    <source>
        <dbReference type="Proteomes" id="UP001159364"/>
    </source>
</evidence>
<feature type="repeat" description="WD" evidence="7">
    <location>
        <begin position="138"/>
        <end position="180"/>
    </location>
</feature>
<proteinExistence type="predicted"/>
<evidence type="ECO:0000256" key="2">
    <source>
        <dbReference type="ARBA" id="ARBA00022574"/>
    </source>
</evidence>
<dbReference type="GO" id="GO:0006886">
    <property type="term" value="P:intracellular protein transport"/>
    <property type="evidence" value="ECO:0007669"/>
    <property type="project" value="TreeGrafter"/>
</dbReference>
<keyword evidence="2 7" id="KW-0853">WD repeat</keyword>
<organism evidence="8 9">
    <name type="scientific">Erythroxylum novogranatense</name>
    <dbReference type="NCBI Taxonomy" id="1862640"/>
    <lineage>
        <taxon>Eukaryota</taxon>
        <taxon>Viridiplantae</taxon>
        <taxon>Streptophyta</taxon>
        <taxon>Embryophyta</taxon>
        <taxon>Tracheophyta</taxon>
        <taxon>Spermatophyta</taxon>
        <taxon>Magnoliopsida</taxon>
        <taxon>eudicotyledons</taxon>
        <taxon>Gunneridae</taxon>
        <taxon>Pentapetalae</taxon>
        <taxon>rosids</taxon>
        <taxon>fabids</taxon>
        <taxon>Malpighiales</taxon>
        <taxon>Erythroxylaceae</taxon>
        <taxon>Erythroxylum</taxon>
    </lineage>
</organism>
<dbReference type="Proteomes" id="UP001159364">
    <property type="component" value="Linkage Group LG02"/>
</dbReference>
<dbReference type="AlphaFoldDB" id="A0AAV8U3W0"/>
<dbReference type="GO" id="GO:0006888">
    <property type="term" value="P:endoplasmic reticulum to Golgi vesicle-mediated transport"/>
    <property type="evidence" value="ECO:0007669"/>
    <property type="project" value="TreeGrafter"/>
</dbReference>
<sequence>MDLTLKFEEQFSQLSERVKSVDLHPTQPWILVALYSGTVCIWNYQSQAIQKSFKVTDSPVRSAKFIASKHWIVTGADDKFVRVFNYDTMELIKEIEAHQDYIRSVSVHPTLPYVVSASDDKLIKIWDWDKDWACTQTFEGHSHYAMQAVFNPKYTNSLASASLDGTIKIWELGSPASVATLEGHSKGVNCVDFLTCGDNTYLLSGSDDFTVKIWDYQTQDCVKTLEGHTNNVTAVSAHQEFAIIVSTSEDGSIRIWDAHTFGNFSTLNYNLERVWTVGCVKGSQKIALGCDKGTIMVEVSS</sequence>
<evidence type="ECO:0000256" key="5">
    <source>
        <dbReference type="ARBA" id="ARBA00025536"/>
    </source>
</evidence>
<keyword evidence="3" id="KW-0677">Repeat</keyword>
<dbReference type="SUPFAM" id="SSF50978">
    <property type="entry name" value="WD40 repeat-like"/>
    <property type="match status" value="1"/>
</dbReference>
<comment type="subcellular location">
    <subcellularLocation>
        <location evidence="1">Cytoplasmic vesicle membrane</location>
    </subcellularLocation>
</comment>
<dbReference type="PANTHER" id="PTHR19876">
    <property type="entry name" value="COATOMER"/>
    <property type="match status" value="1"/>
</dbReference>
<dbReference type="FunFam" id="2.130.10.10:FF:000016">
    <property type="entry name" value="Coatomer alpha subunit, putative"/>
    <property type="match status" value="1"/>
</dbReference>
<protein>
    <recommendedName>
        <fullName evidence="6">Beta'-coat protein</fullName>
    </recommendedName>
</protein>
<dbReference type="CDD" id="cd00200">
    <property type="entry name" value="WD40"/>
    <property type="match status" value="1"/>
</dbReference>
<dbReference type="PRINTS" id="PR00320">
    <property type="entry name" value="GPROTEINBRPT"/>
</dbReference>